<dbReference type="RefSeq" id="WP_280650456.1">
    <property type="nucleotide sequence ID" value="NZ_JANQDL010000117.1"/>
</dbReference>
<protein>
    <submittedName>
        <fullName evidence="1">Uncharacterized protein</fullName>
    </submittedName>
</protein>
<dbReference type="EMBL" id="JANQDL010000117">
    <property type="protein sequence ID" value="MDH6065605.1"/>
    <property type="molecule type" value="Genomic_DNA"/>
</dbReference>
<evidence type="ECO:0000313" key="1">
    <source>
        <dbReference type="EMBL" id="MDH6065605.1"/>
    </source>
</evidence>
<organism evidence="1 2">
    <name type="scientific">Umezakia ovalisporum FSS-62</name>
    <dbReference type="NCBI Taxonomy" id="2971776"/>
    <lineage>
        <taxon>Bacteria</taxon>
        <taxon>Bacillati</taxon>
        <taxon>Cyanobacteriota</taxon>
        <taxon>Cyanophyceae</taxon>
        <taxon>Nostocales</taxon>
        <taxon>Nodulariaceae</taxon>
        <taxon>Umezakia</taxon>
    </lineage>
</organism>
<accession>A0AA43H1L4</accession>
<evidence type="ECO:0000313" key="2">
    <source>
        <dbReference type="Proteomes" id="UP001159370"/>
    </source>
</evidence>
<reference evidence="1 2" key="1">
    <citation type="journal article" date="2023" name="J. Phycol.">
        <title>Chrysosporum ovalisporum is synonymous with the true-branching cyanobacterium Umezakia natans (Nostocales/Aphanizomenonaceae).</title>
        <authorList>
            <person name="McGregor G.B."/>
            <person name="Sendall B.C."/>
            <person name="Niiyama Y."/>
            <person name="Tuji A."/>
            <person name="Willis A."/>
        </authorList>
    </citation>
    <scope>NUCLEOTIDE SEQUENCE [LARGE SCALE GENOMIC DNA]</scope>
    <source>
        <strain evidence="1 2">FSS-62</strain>
    </source>
</reference>
<name>A0AA43H1L4_9CYAN</name>
<dbReference type="AlphaFoldDB" id="A0AA43H1L4"/>
<dbReference type="Proteomes" id="UP001159370">
    <property type="component" value="Unassembled WGS sequence"/>
</dbReference>
<gene>
    <name evidence="1" type="ORF">NWP23_17995</name>
</gene>
<proteinExistence type="predicted"/>
<sequence length="44" mass="5103">MLKNFVALLYQGNLWFQYAVVIFVTAKPESLVTWDARLCVEVIL</sequence>
<comment type="caution">
    <text evidence="1">The sequence shown here is derived from an EMBL/GenBank/DDBJ whole genome shotgun (WGS) entry which is preliminary data.</text>
</comment>
<dbReference type="GeneID" id="83686500"/>